<dbReference type="Gene3D" id="3.40.630.30">
    <property type="match status" value="1"/>
</dbReference>
<dbReference type="PANTHER" id="PTHR13256:SF16">
    <property type="entry name" value="ALPHA_BETA-TUBULIN-N-ACETYLTRANSFERASE 9"/>
    <property type="match status" value="1"/>
</dbReference>
<evidence type="ECO:0000313" key="7">
    <source>
        <dbReference type="Proteomes" id="UP000317650"/>
    </source>
</evidence>
<evidence type="ECO:0000313" key="6">
    <source>
        <dbReference type="EMBL" id="THU64895.1"/>
    </source>
</evidence>
<feature type="domain" description="N-acetyltransferase" evidence="5">
    <location>
        <begin position="53"/>
        <end position="220"/>
    </location>
</feature>
<dbReference type="InterPro" id="IPR000182">
    <property type="entry name" value="GNAT_dom"/>
</dbReference>
<dbReference type="InterPro" id="IPR016181">
    <property type="entry name" value="Acyl_CoA_acyltransferase"/>
</dbReference>
<protein>
    <recommendedName>
        <fullName evidence="5">N-acetyltransferase domain-containing protein</fullName>
    </recommendedName>
</protein>
<gene>
    <name evidence="6" type="ORF">C4D60_Mb01t31310</name>
</gene>
<dbReference type="SUPFAM" id="SSF55729">
    <property type="entry name" value="Acyl-CoA N-acyltransferases (Nat)"/>
    <property type="match status" value="1"/>
</dbReference>
<dbReference type="Pfam" id="PF13302">
    <property type="entry name" value="Acetyltransf_3"/>
    <property type="match status" value="1"/>
</dbReference>
<evidence type="ECO:0000256" key="4">
    <source>
        <dbReference type="SAM" id="MobiDB-lite"/>
    </source>
</evidence>
<dbReference type="InterPro" id="IPR039135">
    <property type="entry name" value="NAT9-like"/>
</dbReference>
<reference evidence="6 7" key="1">
    <citation type="journal article" date="2019" name="Nat. Plants">
        <title>Genome sequencing of Musa balbisiana reveals subgenome evolution and function divergence in polyploid bananas.</title>
        <authorList>
            <person name="Yao X."/>
        </authorList>
    </citation>
    <scope>NUCLEOTIDE SEQUENCE [LARGE SCALE GENOMIC DNA]</scope>
    <source>
        <strain evidence="7">cv. DH-PKW</strain>
        <tissue evidence="6">Leaves</tissue>
    </source>
</reference>
<name>A0A4V4H7R8_MUSBA</name>
<dbReference type="AlphaFoldDB" id="A0A4V4H7R8"/>
<dbReference type="EMBL" id="PYDT01000004">
    <property type="protein sequence ID" value="THU64895.1"/>
    <property type="molecule type" value="Genomic_DNA"/>
</dbReference>
<keyword evidence="7" id="KW-1185">Reference proteome</keyword>
<comment type="similarity">
    <text evidence="1">Belongs to the acetyltransferase family. GNAT subfamily.</text>
</comment>
<dbReference type="GO" id="GO:0008080">
    <property type="term" value="F:N-acetyltransferase activity"/>
    <property type="evidence" value="ECO:0007669"/>
    <property type="project" value="InterPro"/>
</dbReference>
<evidence type="ECO:0000256" key="1">
    <source>
        <dbReference type="ARBA" id="ARBA00009342"/>
    </source>
</evidence>
<dbReference type="Proteomes" id="UP000317650">
    <property type="component" value="Chromosome 1"/>
</dbReference>
<evidence type="ECO:0000259" key="5">
    <source>
        <dbReference type="PROSITE" id="PS51186"/>
    </source>
</evidence>
<evidence type="ECO:0000256" key="3">
    <source>
        <dbReference type="ARBA" id="ARBA00023315"/>
    </source>
</evidence>
<dbReference type="PROSITE" id="PS51186">
    <property type="entry name" value="GNAT"/>
    <property type="match status" value="1"/>
</dbReference>
<accession>A0A4V4H7R8</accession>
<proteinExistence type="inferred from homology"/>
<dbReference type="STRING" id="52838.A0A4V4H7R8"/>
<evidence type="ECO:0000256" key="2">
    <source>
        <dbReference type="ARBA" id="ARBA00022679"/>
    </source>
</evidence>
<keyword evidence="3" id="KW-0012">Acyltransferase</keyword>
<dbReference type="FunFam" id="3.40.630.30:FF:000083">
    <property type="entry name" value="Acyl-CoA N-acyltransferases (NAT) superfamily protein"/>
    <property type="match status" value="1"/>
</dbReference>
<keyword evidence="2" id="KW-0808">Transferase</keyword>
<feature type="region of interest" description="Disordered" evidence="4">
    <location>
        <begin position="1"/>
        <end position="39"/>
    </location>
</feature>
<sequence>MPKKSLGSPSASLRSPFLHRQPEMSKLAGEGERESEEVGGMVPLGRSLQGEKVILVPYMREHVPTYHRWMQDPALLAATASEPLTLHQEYQMHDSWTQDPLKHTFILLDKQLIQGGFVPGDPHVEAMVGDVNIYMNDPDDLHIAEIEIMIAEPTSRQKGLGKESILMMMAFAVERFGIHTFRAKIAESNAASINLFRKLGYVDASYSEVFKEVTLEVPVRELSIKGPET</sequence>
<comment type="caution">
    <text evidence="6">The sequence shown here is derived from an EMBL/GenBank/DDBJ whole genome shotgun (WGS) entry which is preliminary data.</text>
</comment>
<organism evidence="6 7">
    <name type="scientific">Musa balbisiana</name>
    <name type="common">Banana</name>
    <dbReference type="NCBI Taxonomy" id="52838"/>
    <lineage>
        <taxon>Eukaryota</taxon>
        <taxon>Viridiplantae</taxon>
        <taxon>Streptophyta</taxon>
        <taxon>Embryophyta</taxon>
        <taxon>Tracheophyta</taxon>
        <taxon>Spermatophyta</taxon>
        <taxon>Magnoliopsida</taxon>
        <taxon>Liliopsida</taxon>
        <taxon>Zingiberales</taxon>
        <taxon>Musaceae</taxon>
        <taxon>Musa</taxon>
    </lineage>
</organism>
<dbReference type="PANTHER" id="PTHR13256">
    <property type="entry name" value="N-ACETYLTRANSFERASE 9"/>
    <property type="match status" value="1"/>
</dbReference>